<comment type="caution">
    <text evidence="2">The sequence shown here is derived from an EMBL/GenBank/DDBJ whole genome shotgun (WGS) entry which is preliminary data.</text>
</comment>
<evidence type="ECO:0000313" key="2">
    <source>
        <dbReference type="EMBL" id="TNN81585.1"/>
    </source>
</evidence>
<evidence type="ECO:0000256" key="1">
    <source>
        <dbReference type="SAM" id="MobiDB-lite"/>
    </source>
</evidence>
<feature type="compositionally biased region" description="Polar residues" evidence="1">
    <location>
        <begin position="96"/>
        <end position="105"/>
    </location>
</feature>
<accession>A0A4Z2IUJ0</accession>
<evidence type="ECO:0000313" key="3">
    <source>
        <dbReference type="Proteomes" id="UP000314294"/>
    </source>
</evidence>
<proteinExistence type="predicted"/>
<dbReference type="AlphaFoldDB" id="A0A4Z2IUJ0"/>
<sequence>MFTSLLYPLHEVIKYFKGGGTWEMRKYDFNMRRPKQIPYRSLSERQRTNRPGEHTHGVALWNRTHTRWKGRHNQPILRGNRLSVTREPAIGYEGTSPRTPGNRPSVTGEPALGDEGTGSRSRGNRPSVTGEPALGQRGNRPSFT</sequence>
<reference evidence="2 3" key="1">
    <citation type="submission" date="2019-03" db="EMBL/GenBank/DDBJ databases">
        <title>First draft genome of Liparis tanakae, snailfish: a comprehensive survey of snailfish specific genes.</title>
        <authorList>
            <person name="Kim W."/>
            <person name="Song I."/>
            <person name="Jeong J.-H."/>
            <person name="Kim D."/>
            <person name="Kim S."/>
            <person name="Ryu S."/>
            <person name="Song J.Y."/>
            <person name="Lee S.K."/>
        </authorList>
    </citation>
    <scope>NUCLEOTIDE SEQUENCE [LARGE SCALE GENOMIC DNA]</scope>
    <source>
        <tissue evidence="2">Muscle</tissue>
    </source>
</reference>
<feature type="compositionally biased region" description="Polar residues" evidence="1">
    <location>
        <begin position="118"/>
        <end position="127"/>
    </location>
</feature>
<dbReference type="Proteomes" id="UP000314294">
    <property type="component" value="Unassembled WGS sequence"/>
</dbReference>
<name>A0A4Z2IUJ0_9TELE</name>
<protein>
    <submittedName>
        <fullName evidence="2">Uncharacterized protein</fullName>
    </submittedName>
</protein>
<feature type="region of interest" description="Disordered" evidence="1">
    <location>
        <begin position="71"/>
        <end position="144"/>
    </location>
</feature>
<dbReference type="EMBL" id="SRLO01000045">
    <property type="protein sequence ID" value="TNN81585.1"/>
    <property type="molecule type" value="Genomic_DNA"/>
</dbReference>
<organism evidence="2 3">
    <name type="scientific">Liparis tanakae</name>
    <name type="common">Tanaka's snailfish</name>
    <dbReference type="NCBI Taxonomy" id="230148"/>
    <lineage>
        <taxon>Eukaryota</taxon>
        <taxon>Metazoa</taxon>
        <taxon>Chordata</taxon>
        <taxon>Craniata</taxon>
        <taxon>Vertebrata</taxon>
        <taxon>Euteleostomi</taxon>
        <taxon>Actinopterygii</taxon>
        <taxon>Neopterygii</taxon>
        <taxon>Teleostei</taxon>
        <taxon>Neoteleostei</taxon>
        <taxon>Acanthomorphata</taxon>
        <taxon>Eupercaria</taxon>
        <taxon>Perciformes</taxon>
        <taxon>Cottioidei</taxon>
        <taxon>Cottales</taxon>
        <taxon>Liparidae</taxon>
        <taxon>Liparis</taxon>
    </lineage>
</organism>
<gene>
    <name evidence="2" type="ORF">EYF80_008031</name>
</gene>
<keyword evidence="3" id="KW-1185">Reference proteome</keyword>